<evidence type="ECO:0000313" key="12">
    <source>
        <dbReference type="Proteomes" id="UP000824176"/>
    </source>
</evidence>
<reference evidence="11" key="2">
    <citation type="submission" date="2021-04" db="EMBL/GenBank/DDBJ databases">
        <authorList>
            <person name="Gilroy R."/>
        </authorList>
    </citation>
    <scope>NUCLEOTIDE SEQUENCE</scope>
    <source>
        <strain evidence="11">ChiW4-1371</strain>
    </source>
</reference>
<dbReference type="GO" id="GO:1990281">
    <property type="term" value="C:efflux pump complex"/>
    <property type="evidence" value="ECO:0007669"/>
    <property type="project" value="TreeGrafter"/>
</dbReference>
<feature type="chain" id="PRO_5038952651" evidence="10">
    <location>
        <begin position="21"/>
        <end position="456"/>
    </location>
</feature>
<dbReference type="SUPFAM" id="SSF56954">
    <property type="entry name" value="Outer membrane efflux proteins (OEP)"/>
    <property type="match status" value="1"/>
</dbReference>
<keyword evidence="5" id="KW-0812">Transmembrane</keyword>
<comment type="similarity">
    <text evidence="2">Belongs to the outer membrane factor (OMF) (TC 1.B.17) family.</text>
</comment>
<dbReference type="InterPro" id="IPR051906">
    <property type="entry name" value="TolC-like"/>
</dbReference>
<comment type="subcellular location">
    <subcellularLocation>
        <location evidence="1">Cell outer membrane</location>
    </subcellularLocation>
</comment>
<dbReference type="Proteomes" id="UP000824176">
    <property type="component" value="Unassembled WGS sequence"/>
</dbReference>
<organism evidence="11 12">
    <name type="scientific">Candidatus Mucispirillum faecigallinarum</name>
    <dbReference type="NCBI Taxonomy" id="2838699"/>
    <lineage>
        <taxon>Bacteria</taxon>
        <taxon>Pseudomonadati</taxon>
        <taxon>Deferribacterota</taxon>
        <taxon>Deferribacteres</taxon>
        <taxon>Deferribacterales</taxon>
        <taxon>Mucispirillaceae</taxon>
        <taxon>Mucispirillum</taxon>
    </lineage>
</organism>
<dbReference type="PANTHER" id="PTHR30026:SF20">
    <property type="entry name" value="OUTER MEMBRANE PROTEIN TOLC"/>
    <property type="match status" value="1"/>
</dbReference>
<evidence type="ECO:0000256" key="1">
    <source>
        <dbReference type="ARBA" id="ARBA00004442"/>
    </source>
</evidence>
<feature type="signal peptide" evidence="10">
    <location>
        <begin position="1"/>
        <end position="20"/>
    </location>
</feature>
<evidence type="ECO:0000256" key="5">
    <source>
        <dbReference type="ARBA" id="ARBA00022692"/>
    </source>
</evidence>
<gene>
    <name evidence="11" type="ORF">H9804_00025</name>
</gene>
<keyword evidence="10" id="KW-0732">Signal</keyword>
<sequence length="456" mass="50206">MFKQLILIIAFAVIPLTASALTIDETVTLALDTNNMIKSKQYTVKSKELSADNAILIFMPSVGVSYDYSYSWTDRTKAANTKTNGDLSTLSAYVNLNLFNGLSDLFNYQIAKLNKDMAVSDLDTTSYQTILNAQTAFINVLKAKSDLEVAESNLKLLEMQKRDAQISADNGLIAKNDLLQTETYLASAKLQKITAQSAVTTAIQSLERVMNRKLDPNEELFEPVLVDINLESEEVLKDKMFANRSDLKNLMQSYEVAKKSELTALSGVYPTIDASFNYAGYGDSADPFAGNPGGMDSNMTVGVTASWNILSVASSSLQSIANKRTRQALAYSIADTKQSMILDLQTKIENYYTSKAQLIQSIISVQHAEENYRVTKNLYDQSAATMTELLDASSMLNEAKMAESTARYSVLSSVYNLEWVIQEKLPVHEVQQDNGTTAVPLNQSGGPIAPVERPVR</sequence>
<keyword evidence="8" id="KW-0175">Coiled coil</keyword>
<evidence type="ECO:0000313" key="11">
    <source>
        <dbReference type="EMBL" id="HIZ88308.1"/>
    </source>
</evidence>
<evidence type="ECO:0000256" key="10">
    <source>
        <dbReference type="SAM" id="SignalP"/>
    </source>
</evidence>
<dbReference type="GO" id="GO:0009279">
    <property type="term" value="C:cell outer membrane"/>
    <property type="evidence" value="ECO:0007669"/>
    <property type="project" value="UniProtKB-SubCell"/>
</dbReference>
<evidence type="ECO:0000256" key="8">
    <source>
        <dbReference type="SAM" id="Coils"/>
    </source>
</evidence>
<dbReference type="Pfam" id="PF02321">
    <property type="entry name" value="OEP"/>
    <property type="match status" value="2"/>
</dbReference>
<dbReference type="EMBL" id="DXAQ01000002">
    <property type="protein sequence ID" value="HIZ88308.1"/>
    <property type="molecule type" value="Genomic_DNA"/>
</dbReference>
<dbReference type="InterPro" id="IPR003423">
    <property type="entry name" value="OMP_efflux"/>
</dbReference>
<dbReference type="Gene3D" id="1.20.1600.10">
    <property type="entry name" value="Outer membrane efflux proteins (OEP)"/>
    <property type="match status" value="1"/>
</dbReference>
<keyword evidence="7" id="KW-0998">Cell outer membrane</keyword>
<evidence type="ECO:0000256" key="6">
    <source>
        <dbReference type="ARBA" id="ARBA00023136"/>
    </source>
</evidence>
<evidence type="ECO:0000256" key="2">
    <source>
        <dbReference type="ARBA" id="ARBA00007613"/>
    </source>
</evidence>
<evidence type="ECO:0000256" key="9">
    <source>
        <dbReference type="SAM" id="MobiDB-lite"/>
    </source>
</evidence>
<dbReference type="GO" id="GO:0015562">
    <property type="term" value="F:efflux transmembrane transporter activity"/>
    <property type="evidence" value="ECO:0007669"/>
    <property type="project" value="InterPro"/>
</dbReference>
<protein>
    <submittedName>
        <fullName evidence="11">TolC family protein</fullName>
    </submittedName>
</protein>
<feature type="region of interest" description="Disordered" evidence="9">
    <location>
        <begin position="435"/>
        <end position="456"/>
    </location>
</feature>
<keyword evidence="3" id="KW-0813">Transport</keyword>
<reference evidence="11" key="1">
    <citation type="journal article" date="2021" name="PeerJ">
        <title>Extensive microbial diversity within the chicken gut microbiome revealed by metagenomics and culture.</title>
        <authorList>
            <person name="Gilroy R."/>
            <person name="Ravi A."/>
            <person name="Getino M."/>
            <person name="Pursley I."/>
            <person name="Horton D.L."/>
            <person name="Alikhan N.F."/>
            <person name="Baker D."/>
            <person name="Gharbi K."/>
            <person name="Hall N."/>
            <person name="Watson M."/>
            <person name="Adriaenssens E.M."/>
            <person name="Foster-Nyarko E."/>
            <person name="Jarju S."/>
            <person name="Secka A."/>
            <person name="Antonio M."/>
            <person name="Oren A."/>
            <person name="Chaudhuri R.R."/>
            <person name="La Ragione R."/>
            <person name="Hildebrand F."/>
            <person name="Pallen M.J."/>
        </authorList>
    </citation>
    <scope>NUCLEOTIDE SEQUENCE</scope>
    <source>
        <strain evidence="11">ChiW4-1371</strain>
    </source>
</reference>
<name>A0A9D2GQQ6_9BACT</name>
<feature type="compositionally biased region" description="Polar residues" evidence="9">
    <location>
        <begin position="435"/>
        <end position="445"/>
    </location>
</feature>
<dbReference type="GO" id="GO:0015288">
    <property type="term" value="F:porin activity"/>
    <property type="evidence" value="ECO:0007669"/>
    <property type="project" value="TreeGrafter"/>
</dbReference>
<keyword evidence="6" id="KW-0472">Membrane</keyword>
<evidence type="ECO:0000256" key="7">
    <source>
        <dbReference type="ARBA" id="ARBA00023237"/>
    </source>
</evidence>
<evidence type="ECO:0000256" key="3">
    <source>
        <dbReference type="ARBA" id="ARBA00022448"/>
    </source>
</evidence>
<keyword evidence="4" id="KW-1134">Transmembrane beta strand</keyword>
<accession>A0A9D2GQQ6</accession>
<dbReference type="AlphaFoldDB" id="A0A9D2GQQ6"/>
<dbReference type="PANTHER" id="PTHR30026">
    <property type="entry name" value="OUTER MEMBRANE PROTEIN TOLC"/>
    <property type="match status" value="1"/>
</dbReference>
<proteinExistence type="inferred from homology"/>
<feature type="coiled-coil region" evidence="8">
    <location>
        <begin position="140"/>
        <end position="167"/>
    </location>
</feature>
<comment type="caution">
    <text evidence="11">The sequence shown here is derived from an EMBL/GenBank/DDBJ whole genome shotgun (WGS) entry which is preliminary data.</text>
</comment>
<evidence type="ECO:0000256" key="4">
    <source>
        <dbReference type="ARBA" id="ARBA00022452"/>
    </source>
</evidence>